<dbReference type="STRING" id="765440.A0A0C3G1R8"/>
<dbReference type="GO" id="GO:0030422">
    <property type="term" value="P:siRNA processing"/>
    <property type="evidence" value="ECO:0007669"/>
    <property type="project" value="TreeGrafter"/>
</dbReference>
<evidence type="ECO:0000256" key="3">
    <source>
        <dbReference type="SAM" id="MobiDB-lite"/>
    </source>
</evidence>
<evidence type="ECO:0000259" key="4">
    <source>
        <dbReference type="Pfam" id="PF05183"/>
    </source>
</evidence>
<keyword evidence="1" id="KW-0548">Nucleotidyltransferase</keyword>
<dbReference type="EC" id="2.7.7.48" evidence="1"/>
<dbReference type="Pfam" id="PF05183">
    <property type="entry name" value="RdRP"/>
    <property type="match status" value="1"/>
</dbReference>
<dbReference type="InterPro" id="IPR007855">
    <property type="entry name" value="RDRP"/>
</dbReference>
<dbReference type="HOGENOM" id="CLU_003387_1_0_1"/>
<comment type="catalytic activity">
    <reaction evidence="1">
        <text>RNA(n) + a ribonucleoside 5'-triphosphate = RNA(n+1) + diphosphate</text>
        <dbReference type="Rhea" id="RHEA:21248"/>
        <dbReference type="Rhea" id="RHEA-COMP:14527"/>
        <dbReference type="Rhea" id="RHEA-COMP:17342"/>
        <dbReference type="ChEBI" id="CHEBI:33019"/>
        <dbReference type="ChEBI" id="CHEBI:61557"/>
        <dbReference type="ChEBI" id="CHEBI:140395"/>
        <dbReference type="EC" id="2.7.7.48"/>
    </reaction>
</comment>
<dbReference type="PANTHER" id="PTHR23079">
    <property type="entry name" value="RNA-DEPENDENT RNA POLYMERASE"/>
    <property type="match status" value="1"/>
</dbReference>
<dbReference type="PANTHER" id="PTHR23079:SF14">
    <property type="entry name" value="RNA-DEPENDENT RNA POLYMERASE"/>
    <property type="match status" value="1"/>
</dbReference>
<reference evidence="6" key="2">
    <citation type="submission" date="2015-01" db="EMBL/GenBank/DDBJ databases">
        <title>Evolutionary Origins and Diversification of the Mycorrhizal Mutualists.</title>
        <authorList>
            <consortium name="DOE Joint Genome Institute"/>
            <consortium name="Mycorrhizal Genomics Consortium"/>
            <person name="Kohler A."/>
            <person name="Kuo A."/>
            <person name="Nagy L.G."/>
            <person name="Floudas D."/>
            <person name="Copeland A."/>
            <person name="Barry K.W."/>
            <person name="Cichocki N."/>
            <person name="Veneault-Fourrey C."/>
            <person name="LaButti K."/>
            <person name="Lindquist E.A."/>
            <person name="Lipzen A."/>
            <person name="Lundell T."/>
            <person name="Morin E."/>
            <person name="Murat C."/>
            <person name="Riley R."/>
            <person name="Ohm R."/>
            <person name="Sun H."/>
            <person name="Tunlid A."/>
            <person name="Henrissat B."/>
            <person name="Grigoriev I.V."/>
            <person name="Hibbett D.S."/>
            <person name="Martin F."/>
        </authorList>
    </citation>
    <scope>NUCLEOTIDE SEQUENCE [LARGE SCALE GENOMIC DNA]</scope>
    <source>
        <strain evidence="6">F 1598</strain>
    </source>
</reference>
<dbReference type="InterPro" id="IPR057596">
    <property type="entry name" value="RDRP_core"/>
</dbReference>
<dbReference type="AlphaFoldDB" id="A0A0C3G1R8"/>
<dbReference type="GO" id="GO:0003723">
    <property type="term" value="F:RNA binding"/>
    <property type="evidence" value="ECO:0007669"/>
    <property type="project" value="UniProtKB-KW"/>
</dbReference>
<dbReference type="GO" id="GO:0003968">
    <property type="term" value="F:RNA-directed RNA polymerase activity"/>
    <property type="evidence" value="ECO:0007669"/>
    <property type="project" value="UniProtKB-KW"/>
</dbReference>
<keyword evidence="1" id="KW-0696">RNA-directed RNA polymerase</keyword>
<proteinExistence type="inferred from homology"/>
<keyword evidence="6" id="KW-1185">Reference proteome</keyword>
<dbReference type="InParanoid" id="A0A0C3G1R8"/>
<evidence type="ECO:0000256" key="1">
    <source>
        <dbReference type="RuleBase" id="RU363098"/>
    </source>
</evidence>
<feature type="region of interest" description="Disordered" evidence="3">
    <location>
        <begin position="30"/>
        <end position="65"/>
    </location>
</feature>
<comment type="similarity">
    <text evidence="1">Belongs to the RdRP family.</text>
</comment>
<evidence type="ECO:0000256" key="2">
    <source>
        <dbReference type="SAM" id="Coils"/>
    </source>
</evidence>
<keyword evidence="1" id="KW-0694">RNA-binding</keyword>
<dbReference type="OrthoDB" id="10055769at2759"/>
<gene>
    <name evidence="5" type="ORF">PILCRDRAFT_344539</name>
</gene>
<sequence>MDDSRTSKSIFDGGKDFTRRVLGASSQCYTESSLGKRKASDVPENSESVQPNKFHKTIPDDDSLSSNEEPVVIARYPQLSGYFKNLRYGVAWEIARLLSLRSDPPEITMEALKSLSGSNAESAPKAIKVILGQNHDDTDEVDAFKDAFAKETSAKLPWEELDREEDTLRADPCAGLGFNEDYPGWYGGKVQFTGRLKDTSSTKTPNYTVRLDRPVLGPSCRFGRRFGSHNILKIKLPKNIVNKSNNRLLEFFMQPFVIHDNIFRTFYAKDHNIFLFRTNEGFSNSLVITPTSPLASSGSMSLMDFLNWHNPLEYNSKQAMTKWASRFSLGLSTSVPGLRLEPSDIIKEDDIISAPPESSEMTDGCGLINRSALLSLRLKYDWATFPTAIQCRLDGAKGLLCLHHDDTENHRERPRVRLRPSQIKIHHQEDVHDPATLIIDVLQSSHMRTPARLSAETLTNLAENGVPHHVFIKLLRDGLEEQVAGLITWDGPDAMFNLWCAVSRAGGVMMARMAREFSGEARARGYRLREMEDLELDDEDALEEPNLTHQRSTAWWADVISGCPSTLEETVMVLLDSGFTPQNSAILRGKLHAIVKKTINAYVLKYTIDVPMSCSALLVPDTRGVLAPDEIHIKSSRRNFKIQNGVETEIITGDVLITRNPCKLPTDIQKVKAVYKPELADLVDVIVCPISGYRRFAELLAGGDYDGDKGVVFYDPDIVRHFRNADIKYSYEPEGLADNFARNTEMVSDVLQRIRSVPPIIQLRELQKFLLGAIRDTSIVGKYSSFHDYAIYVFGYDHPDTIRLNYMFCSVLDAIKTGRTILPEVVRADSSKFQRRPPMWKETKEEIEKLQMKQSNEANPIRPSNLRPFIMDTIHRQAKKLGDLKHAQAEQLFSNHFFSKDPHLTAPWENAVVVADRAKREHNIDKLNNDLEAIQQHVDNVYKMHKARMQMAVDQNKAKAKKKDKVSSFTDLPIEVRQDVLRASAREFASKPLPKEVLFSEEEIAKLRASWAYIYDAEQEKMKASWSRFPWDVAMRELCNIKAHAVGPTKTVTENFYARYYMKQTSSSRA</sequence>
<feature type="domain" description="RDRP core" evidence="4">
    <location>
        <begin position="208"/>
        <end position="856"/>
    </location>
</feature>
<name>A0A0C3G1R8_PILCF</name>
<feature type="coiled-coil region" evidence="2">
    <location>
        <begin position="917"/>
        <end position="944"/>
    </location>
</feature>
<reference evidence="5 6" key="1">
    <citation type="submission" date="2014-04" db="EMBL/GenBank/DDBJ databases">
        <authorList>
            <consortium name="DOE Joint Genome Institute"/>
            <person name="Kuo A."/>
            <person name="Tarkka M."/>
            <person name="Buscot F."/>
            <person name="Kohler A."/>
            <person name="Nagy L.G."/>
            <person name="Floudas D."/>
            <person name="Copeland A."/>
            <person name="Barry K.W."/>
            <person name="Cichocki N."/>
            <person name="Veneault-Fourrey C."/>
            <person name="LaButti K."/>
            <person name="Lindquist E.A."/>
            <person name="Lipzen A."/>
            <person name="Lundell T."/>
            <person name="Morin E."/>
            <person name="Murat C."/>
            <person name="Sun H."/>
            <person name="Tunlid A."/>
            <person name="Henrissat B."/>
            <person name="Grigoriev I.V."/>
            <person name="Hibbett D.S."/>
            <person name="Martin F."/>
            <person name="Nordberg H.P."/>
            <person name="Cantor M.N."/>
            <person name="Hua S.X."/>
        </authorList>
    </citation>
    <scope>NUCLEOTIDE SEQUENCE [LARGE SCALE GENOMIC DNA]</scope>
    <source>
        <strain evidence="5 6">F 1598</strain>
    </source>
</reference>
<keyword evidence="2" id="KW-0175">Coiled coil</keyword>
<dbReference type="GO" id="GO:0031380">
    <property type="term" value="C:nuclear RNA-directed RNA polymerase complex"/>
    <property type="evidence" value="ECO:0007669"/>
    <property type="project" value="TreeGrafter"/>
</dbReference>
<dbReference type="EMBL" id="KN832984">
    <property type="protein sequence ID" value="KIM85784.1"/>
    <property type="molecule type" value="Genomic_DNA"/>
</dbReference>
<dbReference type="Proteomes" id="UP000054166">
    <property type="component" value="Unassembled WGS sequence"/>
</dbReference>
<keyword evidence="1" id="KW-0808">Transferase</keyword>
<protein>
    <recommendedName>
        <fullName evidence="1">RNA-dependent RNA polymerase</fullName>
        <ecNumber evidence="1">2.7.7.48</ecNumber>
    </recommendedName>
</protein>
<evidence type="ECO:0000313" key="6">
    <source>
        <dbReference type="Proteomes" id="UP000054166"/>
    </source>
</evidence>
<organism evidence="5 6">
    <name type="scientific">Piloderma croceum (strain F 1598)</name>
    <dbReference type="NCBI Taxonomy" id="765440"/>
    <lineage>
        <taxon>Eukaryota</taxon>
        <taxon>Fungi</taxon>
        <taxon>Dikarya</taxon>
        <taxon>Basidiomycota</taxon>
        <taxon>Agaricomycotina</taxon>
        <taxon>Agaricomycetes</taxon>
        <taxon>Agaricomycetidae</taxon>
        <taxon>Atheliales</taxon>
        <taxon>Atheliaceae</taxon>
        <taxon>Piloderma</taxon>
    </lineage>
</organism>
<accession>A0A0C3G1R8</accession>
<evidence type="ECO:0000313" key="5">
    <source>
        <dbReference type="EMBL" id="KIM85784.1"/>
    </source>
</evidence>